<protein>
    <recommendedName>
        <fullName evidence="2">PGG domain-containing protein</fullName>
    </recommendedName>
</protein>
<feature type="transmembrane region" description="Helical" evidence="1">
    <location>
        <begin position="273"/>
        <end position="294"/>
    </location>
</feature>
<evidence type="ECO:0000256" key="1">
    <source>
        <dbReference type="SAM" id="Phobius"/>
    </source>
</evidence>
<evidence type="ECO:0000313" key="4">
    <source>
        <dbReference type="Proteomes" id="UP001054252"/>
    </source>
</evidence>
<sequence length="303" mass="34295">MVTATDQDQNNILHIAARLAPHSQLDHISGAALQLQNELHWFKSVESIVPQLNKQKNKDGETPTQVFHKEHKKLFKEAEGWMKKMAQSCNVVGVLVITIMFAAVFTIPGGNDDETGFPKCLSKFNPKTPYAAQACTVFLVSDAISLFAASSSVLMFMGILTSRYACQDSRNSLPFKLICGLSLLFISIAAMMVAFCATLYMMLQMEMGKAIAIIFLGAAVPVTLFILLQYPLCVEIYGSTLRQSVFNRRRYWTYGKNVCSDFHRRWLFKMRRGSLFVTFCALVFLYFISFNVFLTKLYWYSVV</sequence>
<dbReference type="EMBL" id="BPVZ01000253">
    <property type="protein sequence ID" value="GKV48320.1"/>
    <property type="molecule type" value="Genomic_DNA"/>
</dbReference>
<feature type="transmembrane region" description="Helical" evidence="1">
    <location>
        <begin position="177"/>
        <end position="203"/>
    </location>
</feature>
<name>A0AAV5MEU0_9ROSI</name>
<dbReference type="PANTHER" id="PTHR24177">
    <property type="entry name" value="CASKIN"/>
    <property type="match status" value="1"/>
</dbReference>
<gene>
    <name evidence="3" type="ORF">SLEP1_g55144</name>
</gene>
<keyword evidence="4" id="KW-1185">Reference proteome</keyword>
<evidence type="ECO:0000313" key="3">
    <source>
        <dbReference type="EMBL" id="GKV48320.1"/>
    </source>
</evidence>
<accession>A0AAV5MEU0</accession>
<keyword evidence="1" id="KW-0472">Membrane</keyword>
<dbReference type="PANTHER" id="PTHR24177:SF329">
    <property type="entry name" value="ANKYRIN REPEAT PROTEIN"/>
    <property type="match status" value="1"/>
</dbReference>
<organism evidence="3 4">
    <name type="scientific">Rubroshorea leprosula</name>
    <dbReference type="NCBI Taxonomy" id="152421"/>
    <lineage>
        <taxon>Eukaryota</taxon>
        <taxon>Viridiplantae</taxon>
        <taxon>Streptophyta</taxon>
        <taxon>Embryophyta</taxon>
        <taxon>Tracheophyta</taxon>
        <taxon>Spermatophyta</taxon>
        <taxon>Magnoliopsida</taxon>
        <taxon>eudicotyledons</taxon>
        <taxon>Gunneridae</taxon>
        <taxon>Pentapetalae</taxon>
        <taxon>rosids</taxon>
        <taxon>malvids</taxon>
        <taxon>Malvales</taxon>
        <taxon>Dipterocarpaceae</taxon>
        <taxon>Rubroshorea</taxon>
    </lineage>
</organism>
<proteinExistence type="predicted"/>
<evidence type="ECO:0000259" key="2">
    <source>
        <dbReference type="Pfam" id="PF13962"/>
    </source>
</evidence>
<keyword evidence="1" id="KW-1133">Transmembrane helix</keyword>
<dbReference type="InterPro" id="IPR026961">
    <property type="entry name" value="PGG_dom"/>
</dbReference>
<dbReference type="GO" id="GO:0016020">
    <property type="term" value="C:membrane"/>
    <property type="evidence" value="ECO:0007669"/>
    <property type="project" value="TreeGrafter"/>
</dbReference>
<dbReference type="Pfam" id="PF13962">
    <property type="entry name" value="PGG"/>
    <property type="match status" value="1"/>
</dbReference>
<feature type="transmembrane region" description="Helical" evidence="1">
    <location>
        <begin position="91"/>
        <end position="110"/>
    </location>
</feature>
<feature type="transmembrane region" description="Helical" evidence="1">
    <location>
        <begin position="130"/>
        <end position="156"/>
    </location>
</feature>
<dbReference type="Proteomes" id="UP001054252">
    <property type="component" value="Unassembled WGS sequence"/>
</dbReference>
<dbReference type="AlphaFoldDB" id="A0AAV5MEU0"/>
<comment type="caution">
    <text evidence="3">The sequence shown here is derived from an EMBL/GenBank/DDBJ whole genome shotgun (WGS) entry which is preliminary data.</text>
</comment>
<keyword evidence="1" id="KW-0812">Transmembrane</keyword>
<reference evidence="3 4" key="1">
    <citation type="journal article" date="2021" name="Commun. Biol.">
        <title>The genome of Shorea leprosula (Dipterocarpaceae) highlights the ecological relevance of drought in aseasonal tropical rainforests.</title>
        <authorList>
            <person name="Ng K.K.S."/>
            <person name="Kobayashi M.J."/>
            <person name="Fawcett J.A."/>
            <person name="Hatakeyama M."/>
            <person name="Paape T."/>
            <person name="Ng C.H."/>
            <person name="Ang C.C."/>
            <person name="Tnah L.H."/>
            <person name="Lee C.T."/>
            <person name="Nishiyama T."/>
            <person name="Sese J."/>
            <person name="O'Brien M.J."/>
            <person name="Copetti D."/>
            <person name="Mohd Noor M.I."/>
            <person name="Ong R.C."/>
            <person name="Putra M."/>
            <person name="Sireger I.Z."/>
            <person name="Indrioko S."/>
            <person name="Kosugi Y."/>
            <person name="Izuno A."/>
            <person name="Isagi Y."/>
            <person name="Lee S.L."/>
            <person name="Shimizu K.K."/>
        </authorList>
    </citation>
    <scope>NUCLEOTIDE SEQUENCE [LARGE SCALE GENOMIC DNA]</scope>
    <source>
        <strain evidence="3">214</strain>
    </source>
</reference>
<feature type="transmembrane region" description="Helical" evidence="1">
    <location>
        <begin position="209"/>
        <end position="228"/>
    </location>
</feature>
<feature type="domain" description="PGG" evidence="2">
    <location>
        <begin position="80"/>
        <end position="201"/>
    </location>
</feature>